<keyword evidence="5" id="KW-1185">Reference proteome</keyword>
<dbReference type="InterPro" id="IPR000182">
    <property type="entry name" value="GNAT_dom"/>
</dbReference>
<feature type="domain" description="N-acetyltransferase" evidence="3">
    <location>
        <begin position="1"/>
        <end position="153"/>
    </location>
</feature>
<dbReference type="Pfam" id="PF00583">
    <property type="entry name" value="Acetyltransf_1"/>
    <property type="match status" value="1"/>
</dbReference>
<dbReference type="NCBIfam" id="NF040503">
    <property type="entry name" value="resist_ArsN1a"/>
    <property type="match status" value="1"/>
</dbReference>
<dbReference type="PANTHER" id="PTHR43072">
    <property type="entry name" value="N-ACETYLTRANSFERASE"/>
    <property type="match status" value="1"/>
</dbReference>
<dbReference type="Gene3D" id="3.40.630.30">
    <property type="match status" value="1"/>
</dbReference>
<comment type="caution">
    <text evidence="4">The sequence shown here is derived from an EMBL/GenBank/DDBJ whole genome shotgun (WGS) entry which is preliminary data.</text>
</comment>
<dbReference type="EMBL" id="JAVAMP010000015">
    <property type="protein sequence ID" value="MDP5276545.1"/>
    <property type="molecule type" value="Genomic_DNA"/>
</dbReference>
<dbReference type="PROSITE" id="PS51186">
    <property type="entry name" value="GNAT"/>
    <property type="match status" value="1"/>
</dbReference>
<evidence type="ECO:0000313" key="4">
    <source>
        <dbReference type="EMBL" id="MDP5276545.1"/>
    </source>
</evidence>
<dbReference type="RefSeq" id="WP_305993851.1">
    <property type="nucleotide sequence ID" value="NZ_JAVAMP010000015.1"/>
</dbReference>
<reference evidence="4 5" key="1">
    <citation type="submission" date="2023-08" db="EMBL/GenBank/DDBJ databases">
        <authorList>
            <person name="Park J.-S."/>
        </authorList>
    </citation>
    <scope>NUCLEOTIDE SEQUENCE [LARGE SCALE GENOMIC DNA]</scope>
    <source>
        <strain evidence="4 5">2205SS18-9</strain>
    </source>
</reference>
<evidence type="ECO:0000259" key="3">
    <source>
        <dbReference type="PROSITE" id="PS51186"/>
    </source>
</evidence>
<evidence type="ECO:0000256" key="2">
    <source>
        <dbReference type="ARBA" id="ARBA00023315"/>
    </source>
</evidence>
<dbReference type="Proteomes" id="UP001231941">
    <property type="component" value="Unassembled WGS sequence"/>
</dbReference>
<sequence length="169" mass="19563">MKVRLAEMKDLDSILNIYNQGIEDRIATLEMETKKMDYINNWFKERKEKYVVIVAEENEQIVGWASINVYNSRCAYKGVGEIAIYIERANRGKGIGKVLLRELEFRAKQYDFHKLLLFTFPFNKLGQGLYSKMGYREVGTFKNQGILDGKFVDVMAMEKLLVSDPAGIE</sequence>
<dbReference type="CDD" id="cd04301">
    <property type="entry name" value="NAT_SF"/>
    <property type="match status" value="1"/>
</dbReference>
<protein>
    <submittedName>
        <fullName evidence="4">Arsinothricin resistance N-acetyltransferase ArsN1</fullName>
    </submittedName>
</protein>
<accession>A0ABT9J4M6</accession>
<evidence type="ECO:0000313" key="5">
    <source>
        <dbReference type="Proteomes" id="UP001231941"/>
    </source>
</evidence>
<evidence type="ECO:0000256" key="1">
    <source>
        <dbReference type="ARBA" id="ARBA00022679"/>
    </source>
</evidence>
<name>A0ABT9J4M6_9BACL</name>
<dbReference type="SUPFAM" id="SSF55729">
    <property type="entry name" value="Acyl-CoA N-acyltransferases (Nat)"/>
    <property type="match status" value="1"/>
</dbReference>
<dbReference type="PANTHER" id="PTHR43072:SF23">
    <property type="entry name" value="UPF0039 PROTEIN C11D3.02C"/>
    <property type="match status" value="1"/>
</dbReference>
<keyword evidence="2" id="KW-0012">Acyltransferase</keyword>
<gene>
    <name evidence="4" type="ORF">Q5Y73_20835</name>
</gene>
<keyword evidence="1" id="KW-0808">Transferase</keyword>
<dbReference type="InterPro" id="IPR016181">
    <property type="entry name" value="Acyl_CoA_acyltransferase"/>
</dbReference>
<organism evidence="4 5">
    <name type="scientific">Chengkuizengella axinellae</name>
    <dbReference type="NCBI Taxonomy" id="3064388"/>
    <lineage>
        <taxon>Bacteria</taxon>
        <taxon>Bacillati</taxon>
        <taxon>Bacillota</taxon>
        <taxon>Bacilli</taxon>
        <taxon>Bacillales</taxon>
        <taxon>Paenibacillaceae</taxon>
        <taxon>Chengkuizengella</taxon>
    </lineage>
</organism>
<proteinExistence type="predicted"/>